<sequence length="481" mass="52057">MIEAGTFKGKTIAVFGLGRSGIISALSLQAGGATVLAWDDNEKSRTLAKNQGVDISDLREADWAKIDELVLSPGVPDTLPKPHWSAKLAKKSNTPIICDIEIFAREVMARAPEHRPKIIAITGTNGKSTTTALIGHVLKSCGRDAQVGGNIGRGVLDLDDMHAGAFYVLELSSYQLERTFSLKADAAIFLNLTPDHLARHGTMKAYEKIKCRIFNNQDKHDVAVIGVDDACGKALCSSLMRKNNQRILPISGRRSLGRGVCTIKGKLYSVMGEKCKMVADLATAPGLVGQHNWQNAAAAFAALNSLGLDAQSIGDAILSFAGLEHRMENIGKVGPALYVNDSKATNAEAAAQALKSYQNIFWIAGGKADKDGIDSLTPYFKNIRRAYLIGETAHEFETTLRKNKVPAKVSKELRMAILCATKDALASRAENPVILLSPACASFDQFKDFEARGDEFRTLALDIVHIYEREKNNAHIQQGVA</sequence>
<dbReference type="EC" id="6.3.2.9" evidence="9 10"/>
<dbReference type="UniPathway" id="UPA00219"/>
<dbReference type="SUPFAM" id="SSF53623">
    <property type="entry name" value="MurD-like peptide ligases, catalytic domain"/>
    <property type="match status" value="1"/>
</dbReference>
<organism evidence="13">
    <name type="scientific">Hellea balneolensis</name>
    <dbReference type="NCBI Taxonomy" id="287478"/>
    <lineage>
        <taxon>Bacteria</taxon>
        <taxon>Pseudomonadati</taxon>
        <taxon>Pseudomonadota</taxon>
        <taxon>Alphaproteobacteria</taxon>
        <taxon>Maricaulales</taxon>
        <taxon>Robiginitomaculaceae</taxon>
        <taxon>Hellea</taxon>
    </lineage>
</organism>
<dbReference type="Gene3D" id="3.40.1190.10">
    <property type="entry name" value="Mur-like, catalytic domain"/>
    <property type="match status" value="1"/>
</dbReference>
<dbReference type="GO" id="GO:0008360">
    <property type="term" value="P:regulation of cell shape"/>
    <property type="evidence" value="ECO:0007669"/>
    <property type="project" value="UniProtKB-KW"/>
</dbReference>
<keyword evidence="9 10" id="KW-0133">Cell shape</keyword>
<dbReference type="GO" id="GO:0051301">
    <property type="term" value="P:cell division"/>
    <property type="evidence" value="ECO:0007669"/>
    <property type="project" value="UniProtKB-KW"/>
</dbReference>
<keyword evidence="5 9" id="KW-0132">Cell division</keyword>
<name>A0A7C3C4R5_9PROT</name>
<dbReference type="InterPro" id="IPR036615">
    <property type="entry name" value="Mur_ligase_C_dom_sf"/>
</dbReference>
<comment type="function">
    <text evidence="9 10">Cell wall formation. Catalyzes the addition of glutamate to the nucleotide precursor UDP-N-acetylmuramoyl-L-alanine (UMA).</text>
</comment>
<dbReference type="Pfam" id="PF02875">
    <property type="entry name" value="Mur_ligase_C"/>
    <property type="match status" value="1"/>
</dbReference>
<comment type="caution">
    <text evidence="13">The sequence shown here is derived from an EMBL/GenBank/DDBJ whole genome shotgun (WGS) entry which is preliminary data.</text>
</comment>
<evidence type="ECO:0000256" key="10">
    <source>
        <dbReference type="RuleBase" id="RU003664"/>
    </source>
</evidence>
<keyword evidence="9 10" id="KW-0573">Peptidoglycan synthesis</keyword>
<dbReference type="GO" id="GO:0004326">
    <property type="term" value="F:tetrahydrofolylpolyglutamate synthase activity"/>
    <property type="evidence" value="ECO:0007669"/>
    <property type="project" value="InterPro"/>
</dbReference>
<keyword evidence="8 9" id="KW-0131">Cell cycle</keyword>
<feature type="domain" description="Mur ligase C-terminal" evidence="11">
    <location>
        <begin position="325"/>
        <end position="440"/>
    </location>
</feature>
<keyword evidence="4 9" id="KW-0436">Ligase</keyword>
<dbReference type="GO" id="GO:0009252">
    <property type="term" value="P:peptidoglycan biosynthetic process"/>
    <property type="evidence" value="ECO:0007669"/>
    <property type="project" value="UniProtKB-UniRule"/>
</dbReference>
<evidence type="ECO:0000256" key="9">
    <source>
        <dbReference type="HAMAP-Rule" id="MF_00639"/>
    </source>
</evidence>
<gene>
    <name evidence="9" type="primary">murD</name>
    <name evidence="13" type="ORF">ENJ46_00270</name>
</gene>
<comment type="catalytic activity">
    <reaction evidence="9 10">
        <text>UDP-N-acetyl-alpha-D-muramoyl-L-alanine + D-glutamate + ATP = UDP-N-acetyl-alpha-D-muramoyl-L-alanyl-D-glutamate + ADP + phosphate + H(+)</text>
        <dbReference type="Rhea" id="RHEA:16429"/>
        <dbReference type="ChEBI" id="CHEBI:15378"/>
        <dbReference type="ChEBI" id="CHEBI:29986"/>
        <dbReference type="ChEBI" id="CHEBI:30616"/>
        <dbReference type="ChEBI" id="CHEBI:43474"/>
        <dbReference type="ChEBI" id="CHEBI:83898"/>
        <dbReference type="ChEBI" id="CHEBI:83900"/>
        <dbReference type="ChEBI" id="CHEBI:456216"/>
        <dbReference type="EC" id="6.3.2.9"/>
    </reaction>
</comment>
<protein>
    <recommendedName>
        <fullName evidence="9 10">UDP-N-acetylmuramoylalanine--D-glutamate ligase</fullName>
        <ecNumber evidence="9 10">6.3.2.9</ecNumber>
    </recommendedName>
    <alternativeName>
        <fullName evidence="9">D-glutamic acid-adding enzyme</fullName>
    </alternativeName>
    <alternativeName>
        <fullName evidence="9">UDP-N-acetylmuramoyl-L-alanyl-D-glutamate synthetase</fullName>
    </alternativeName>
</protein>
<evidence type="ECO:0000256" key="6">
    <source>
        <dbReference type="ARBA" id="ARBA00022741"/>
    </source>
</evidence>
<dbReference type="AlphaFoldDB" id="A0A7C3C4R5"/>
<dbReference type="NCBIfam" id="TIGR01087">
    <property type="entry name" value="murD"/>
    <property type="match status" value="1"/>
</dbReference>
<keyword evidence="9 10" id="KW-0961">Cell wall biogenesis/degradation</keyword>
<dbReference type="SUPFAM" id="SSF53244">
    <property type="entry name" value="MurD-like peptide ligases, peptide-binding domain"/>
    <property type="match status" value="1"/>
</dbReference>
<dbReference type="GO" id="GO:0005524">
    <property type="term" value="F:ATP binding"/>
    <property type="evidence" value="ECO:0007669"/>
    <property type="project" value="UniProtKB-UniRule"/>
</dbReference>
<dbReference type="Pfam" id="PF08245">
    <property type="entry name" value="Mur_ligase_M"/>
    <property type="match status" value="1"/>
</dbReference>
<feature type="binding site" evidence="9">
    <location>
        <begin position="123"/>
        <end position="129"/>
    </location>
    <ligand>
        <name>ATP</name>
        <dbReference type="ChEBI" id="CHEBI:30616"/>
    </ligand>
</feature>
<dbReference type="GO" id="GO:0008764">
    <property type="term" value="F:UDP-N-acetylmuramoylalanine-D-glutamate ligase activity"/>
    <property type="evidence" value="ECO:0007669"/>
    <property type="project" value="UniProtKB-UniRule"/>
</dbReference>
<dbReference type="GO" id="GO:0071555">
    <property type="term" value="P:cell wall organization"/>
    <property type="evidence" value="ECO:0007669"/>
    <property type="project" value="UniProtKB-KW"/>
</dbReference>
<evidence type="ECO:0000256" key="1">
    <source>
        <dbReference type="ARBA" id="ARBA00004496"/>
    </source>
</evidence>
<evidence type="ECO:0000313" key="13">
    <source>
        <dbReference type="EMBL" id="HFB54328.1"/>
    </source>
</evidence>
<evidence type="ECO:0000256" key="2">
    <source>
        <dbReference type="ARBA" id="ARBA00004752"/>
    </source>
</evidence>
<dbReference type="Proteomes" id="UP000886042">
    <property type="component" value="Unassembled WGS sequence"/>
</dbReference>
<feature type="domain" description="Mur ligase central" evidence="12">
    <location>
        <begin position="121"/>
        <end position="302"/>
    </location>
</feature>
<reference evidence="13" key="1">
    <citation type="journal article" date="2020" name="mSystems">
        <title>Genome- and Community-Level Interaction Insights into Carbon Utilization and Element Cycling Functions of Hydrothermarchaeota in Hydrothermal Sediment.</title>
        <authorList>
            <person name="Zhou Z."/>
            <person name="Liu Y."/>
            <person name="Xu W."/>
            <person name="Pan J."/>
            <person name="Luo Z.H."/>
            <person name="Li M."/>
        </authorList>
    </citation>
    <scope>NUCLEOTIDE SEQUENCE [LARGE SCALE GENOMIC DNA]</scope>
    <source>
        <strain evidence="13">HyVt-489</strain>
    </source>
</reference>
<evidence type="ECO:0000259" key="11">
    <source>
        <dbReference type="Pfam" id="PF02875"/>
    </source>
</evidence>
<dbReference type="PROSITE" id="PS01011">
    <property type="entry name" value="FOLYLPOLYGLU_SYNT_1"/>
    <property type="match status" value="1"/>
</dbReference>
<evidence type="ECO:0000259" key="12">
    <source>
        <dbReference type="Pfam" id="PF08245"/>
    </source>
</evidence>
<dbReference type="InterPro" id="IPR036291">
    <property type="entry name" value="NAD(P)-bd_dom_sf"/>
</dbReference>
<dbReference type="HAMAP" id="MF_00639">
    <property type="entry name" value="MurD"/>
    <property type="match status" value="1"/>
</dbReference>
<keyword evidence="3 9" id="KW-0963">Cytoplasm</keyword>
<evidence type="ECO:0000256" key="7">
    <source>
        <dbReference type="ARBA" id="ARBA00022840"/>
    </source>
</evidence>
<dbReference type="PANTHER" id="PTHR43692">
    <property type="entry name" value="UDP-N-ACETYLMURAMOYLALANINE--D-GLUTAMATE LIGASE"/>
    <property type="match status" value="1"/>
</dbReference>
<keyword evidence="6 9" id="KW-0547">Nucleotide-binding</keyword>
<dbReference type="PANTHER" id="PTHR43692:SF1">
    <property type="entry name" value="UDP-N-ACETYLMURAMOYLALANINE--D-GLUTAMATE LIGASE"/>
    <property type="match status" value="1"/>
</dbReference>
<dbReference type="InterPro" id="IPR018109">
    <property type="entry name" value="Folylpolyglutamate_synth_CS"/>
</dbReference>
<dbReference type="EMBL" id="DRMN01000020">
    <property type="protein sequence ID" value="HFB54328.1"/>
    <property type="molecule type" value="Genomic_DNA"/>
</dbReference>
<evidence type="ECO:0000256" key="3">
    <source>
        <dbReference type="ARBA" id="ARBA00022490"/>
    </source>
</evidence>
<dbReference type="InterPro" id="IPR004101">
    <property type="entry name" value="Mur_ligase_C"/>
</dbReference>
<evidence type="ECO:0000256" key="5">
    <source>
        <dbReference type="ARBA" id="ARBA00022618"/>
    </source>
</evidence>
<dbReference type="Gene3D" id="3.90.190.20">
    <property type="entry name" value="Mur ligase, C-terminal domain"/>
    <property type="match status" value="1"/>
</dbReference>
<comment type="pathway">
    <text evidence="2 9 10">Cell wall biogenesis; peptidoglycan biosynthesis.</text>
</comment>
<keyword evidence="7 9" id="KW-0067">ATP-binding</keyword>
<proteinExistence type="inferred from homology"/>
<dbReference type="GO" id="GO:0005737">
    <property type="term" value="C:cytoplasm"/>
    <property type="evidence" value="ECO:0007669"/>
    <property type="project" value="UniProtKB-SubCell"/>
</dbReference>
<dbReference type="InterPro" id="IPR036565">
    <property type="entry name" value="Mur-like_cat_sf"/>
</dbReference>
<evidence type="ECO:0000256" key="8">
    <source>
        <dbReference type="ARBA" id="ARBA00023306"/>
    </source>
</evidence>
<comment type="subcellular location">
    <subcellularLocation>
        <location evidence="1 9 10">Cytoplasm</location>
    </subcellularLocation>
</comment>
<dbReference type="SUPFAM" id="SSF51735">
    <property type="entry name" value="NAD(P)-binding Rossmann-fold domains"/>
    <property type="match status" value="1"/>
</dbReference>
<dbReference type="InterPro" id="IPR013221">
    <property type="entry name" value="Mur_ligase_cen"/>
</dbReference>
<comment type="similarity">
    <text evidence="9">Belongs to the MurCDEF family.</text>
</comment>
<accession>A0A7C3C4R5</accession>
<dbReference type="InterPro" id="IPR005762">
    <property type="entry name" value="MurD"/>
</dbReference>
<evidence type="ECO:0000256" key="4">
    <source>
        <dbReference type="ARBA" id="ARBA00022598"/>
    </source>
</evidence>
<dbReference type="Gene3D" id="3.40.50.720">
    <property type="entry name" value="NAD(P)-binding Rossmann-like Domain"/>
    <property type="match status" value="1"/>
</dbReference>